<gene>
    <name evidence="1" type="ORF">M5W82_07300</name>
</gene>
<dbReference type="Proteomes" id="UP001527052">
    <property type="component" value="Unassembled WGS sequence"/>
</dbReference>
<dbReference type="EMBL" id="JAMDLZ010000012">
    <property type="protein sequence ID" value="MCY9546757.1"/>
    <property type="molecule type" value="Genomic_DNA"/>
</dbReference>
<comment type="caution">
    <text evidence="1">The sequence shown here is derived from an EMBL/GenBank/DDBJ whole genome shotgun (WGS) entry which is preliminary data.</text>
</comment>
<dbReference type="InterPro" id="IPR036388">
    <property type="entry name" value="WH-like_DNA-bd_sf"/>
</dbReference>
<dbReference type="RefSeq" id="WP_268636944.1">
    <property type="nucleotide sequence ID" value="NZ_JAMDLZ010000012.1"/>
</dbReference>
<dbReference type="SUPFAM" id="SSF46785">
    <property type="entry name" value="Winged helix' DNA-binding domain"/>
    <property type="match status" value="1"/>
</dbReference>
<sequence>MQIIDYQTTKFVMIPQSLALDKSLTHRDKMVYIALSLFMDNNSKQAYPSAQTLAEIVGVGRNSVFRALKSLESIGYIRREKRAFGQGKQTTNVYYLLDKR</sequence>
<name>A0ABT4EM88_9BACI</name>
<dbReference type="Gene3D" id="1.10.10.10">
    <property type="entry name" value="Winged helix-like DNA-binding domain superfamily/Winged helix DNA-binding domain"/>
    <property type="match status" value="1"/>
</dbReference>
<accession>A0ABT4EM88</accession>
<protein>
    <submittedName>
        <fullName evidence="1">Helix-turn-helix domain-containing protein</fullName>
    </submittedName>
</protein>
<reference evidence="1 2" key="1">
    <citation type="submission" date="2022-05" db="EMBL/GenBank/DDBJ databases">
        <title>Genome Sequencing of Bee-Associated Microbes.</title>
        <authorList>
            <person name="Dunlap C."/>
        </authorList>
    </citation>
    <scope>NUCLEOTIDE SEQUENCE [LARGE SCALE GENOMIC DNA]</scope>
    <source>
        <strain evidence="1 2">NRRL BD-083</strain>
    </source>
</reference>
<keyword evidence="2" id="KW-1185">Reference proteome</keyword>
<evidence type="ECO:0000313" key="2">
    <source>
        <dbReference type="Proteomes" id="UP001527052"/>
    </source>
</evidence>
<evidence type="ECO:0000313" key="1">
    <source>
        <dbReference type="EMBL" id="MCY9546757.1"/>
    </source>
</evidence>
<organism evidence="1 2">
    <name type="scientific">Lysinibacillus xylanilyticus</name>
    <dbReference type="NCBI Taxonomy" id="582475"/>
    <lineage>
        <taxon>Bacteria</taxon>
        <taxon>Bacillati</taxon>
        <taxon>Bacillota</taxon>
        <taxon>Bacilli</taxon>
        <taxon>Bacillales</taxon>
        <taxon>Bacillaceae</taxon>
        <taxon>Lysinibacillus</taxon>
    </lineage>
</organism>
<proteinExistence type="predicted"/>
<dbReference type="Pfam" id="PF13730">
    <property type="entry name" value="HTH_36"/>
    <property type="match status" value="1"/>
</dbReference>
<dbReference type="InterPro" id="IPR036390">
    <property type="entry name" value="WH_DNA-bd_sf"/>
</dbReference>